<evidence type="ECO:0000313" key="9">
    <source>
        <dbReference type="Proteomes" id="UP000198282"/>
    </source>
</evidence>
<accession>A0A239MJ29</accession>
<evidence type="ECO:0000256" key="4">
    <source>
        <dbReference type="ARBA" id="ARBA00022989"/>
    </source>
</evidence>
<feature type="transmembrane region" description="Helical" evidence="6">
    <location>
        <begin position="106"/>
        <end position="124"/>
    </location>
</feature>
<feature type="transmembrane region" description="Helical" evidence="6">
    <location>
        <begin position="12"/>
        <end position="31"/>
    </location>
</feature>
<keyword evidence="2" id="KW-1003">Cell membrane</keyword>
<evidence type="ECO:0000259" key="7">
    <source>
        <dbReference type="Pfam" id="PF06271"/>
    </source>
</evidence>
<dbReference type="InterPro" id="IPR010432">
    <property type="entry name" value="RDD"/>
</dbReference>
<evidence type="ECO:0000256" key="3">
    <source>
        <dbReference type="ARBA" id="ARBA00022692"/>
    </source>
</evidence>
<dbReference type="PANTHER" id="PTHR36115">
    <property type="entry name" value="PROLINE-RICH ANTIGEN HOMOLOG-RELATED"/>
    <property type="match status" value="1"/>
</dbReference>
<dbReference type="OrthoDB" id="9774993at2"/>
<feature type="domain" description="RDD" evidence="7">
    <location>
        <begin position="6"/>
        <end position="137"/>
    </location>
</feature>
<dbReference type="PANTHER" id="PTHR36115:SF4">
    <property type="entry name" value="MEMBRANE PROTEIN"/>
    <property type="match status" value="1"/>
</dbReference>
<keyword evidence="5 6" id="KW-0472">Membrane</keyword>
<dbReference type="GO" id="GO:0005886">
    <property type="term" value="C:plasma membrane"/>
    <property type="evidence" value="ECO:0007669"/>
    <property type="project" value="UniProtKB-SubCell"/>
</dbReference>
<evidence type="ECO:0000313" key="8">
    <source>
        <dbReference type="EMBL" id="SNT42082.1"/>
    </source>
</evidence>
<evidence type="ECO:0000256" key="5">
    <source>
        <dbReference type="ARBA" id="ARBA00023136"/>
    </source>
</evidence>
<organism evidence="8 9">
    <name type="scientific">Streptosporangium subroseum</name>
    <dbReference type="NCBI Taxonomy" id="106412"/>
    <lineage>
        <taxon>Bacteria</taxon>
        <taxon>Bacillati</taxon>
        <taxon>Actinomycetota</taxon>
        <taxon>Actinomycetes</taxon>
        <taxon>Streptosporangiales</taxon>
        <taxon>Streptosporangiaceae</taxon>
        <taxon>Streptosporangium</taxon>
    </lineage>
</organism>
<feature type="transmembrane region" description="Helical" evidence="6">
    <location>
        <begin position="52"/>
        <end position="71"/>
    </location>
</feature>
<dbReference type="RefSeq" id="WP_089210998.1">
    <property type="nucleotide sequence ID" value="NZ_FZOD01000041.1"/>
</dbReference>
<name>A0A239MJ29_9ACTN</name>
<dbReference type="Proteomes" id="UP000198282">
    <property type="component" value="Unassembled WGS sequence"/>
</dbReference>
<sequence>MPARLGGRWRRLFAGILDIIIVSLISSPFTYQTYGTILDIESGVFVRIPIQHTLLAAVVGFLYYWLLTAFWNGQTLGKKLLHLRVTDVSGQRVGVGQAALREVATWVMYATCCLGWIDLAFILFNQRKQALHDMAAKTLVVDT</sequence>
<evidence type="ECO:0000256" key="2">
    <source>
        <dbReference type="ARBA" id="ARBA00022475"/>
    </source>
</evidence>
<protein>
    <submittedName>
        <fullName evidence="8">Uncharacterized membrane protein YckC, RDD family</fullName>
    </submittedName>
</protein>
<keyword evidence="4 6" id="KW-1133">Transmembrane helix</keyword>
<dbReference type="EMBL" id="FZOD01000041">
    <property type="protein sequence ID" value="SNT42082.1"/>
    <property type="molecule type" value="Genomic_DNA"/>
</dbReference>
<gene>
    <name evidence="8" type="ORF">SAMN05216276_104147</name>
</gene>
<keyword evidence="9" id="KW-1185">Reference proteome</keyword>
<dbReference type="AlphaFoldDB" id="A0A239MJ29"/>
<evidence type="ECO:0000256" key="1">
    <source>
        <dbReference type="ARBA" id="ARBA00004651"/>
    </source>
</evidence>
<dbReference type="Pfam" id="PF06271">
    <property type="entry name" value="RDD"/>
    <property type="match status" value="1"/>
</dbReference>
<keyword evidence="3 6" id="KW-0812">Transmembrane</keyword>
<proteinExistence type="predicted"/>
<reference evidence="8 9" key="1">
    <citation type="submission" date="2017-06" db="EMBL/GenBank/DDBJ databases">
        <authorList>
            <person name="Kim H.J."/>
            <person name="Triplett B.A."/>
        </authorList>
    </citation>
    <scope>NUCLEOTIDE SEQUENCE [LARGE SCALE GENOMIC DNA]</scope>
    <source>
        <strain evidence="8 9">CGMCC 4.2132</strain>
    </source>
</reference>
<dbReference type="InterPro" id="IPR051791">
    <property type="entry name" value="Pra-immunoreactive"/>
</dbReference>
<evidence type="ECO:0000256" key="6">
    <source>
        <dbReference type="SAM" id="Phobius"/>
    </source>
</evidence>
<comment type="subcellular location">
    <subcellularLocation>
        <location evidence="1">Cell membrane</location>
        <topology evidence="1">Multi-pass membrane protein</topology>
    </subcellularLocation>
</comment>